<evidence type="ECO:0000256" key="6">
    <source>
        <dbReference type="ARBA" id="ARBA00022847"/>
    </source>
</evidence>
<dbReference type="Pfam" id="PF00083">
    <property type="entry name" value="Sugar_tr"/>
    <property type="match status" value="2"/>
</dbReference>
<evidence type="ECO:0000256" key="3">
    <source>
        <dbReference type="ARBA" id="ARBA00022448"/>
    </source>
</evidence>
<evidence type="ECO:0000256" key="7">
    <source>
        <dbReference type="ARBA" id="ARBA00022989"/>
    </source>
</evidence>
<dbReference type="PROSITE" id="PS00216">
    <property type="entry name" value="SUGAR_TRANSPORT_1"/>
    <property type="match status" value="1"/>
</dbReference>
<feature type="domain" description="Major facilitator superfamily (MFS) profile" evidence="13">
    <location>
        <begin position="72"/>
        <end position="483"/>
    </location>
</feature>
<comment type="function">
    <text evidence="9">May be a proton symporter involved in the uptake of osmolytes such as proline and glycine betaine.</text>
</comment>
<organism evidence="14 15">
    <name type="scientific">Streptomyces venezuelae</name>
    <dbReference type="NCBI Taxonomy" id="54571"/>
    <lineage>
        <taxon>Bacteria</taxon>
        <taxon>Bacillati</taxon>
        <taxon>Actinomycetota</taxon>
        <taxon>Actinomycetes</taxon>
        <taxon>Kitasatosporales</taxon>
        <taxon>Streptomycetaceae</taxon>
        <taxon>Streptomyces</taxon>
    </lineage>
</organism>
<keyword evidence="8 12" id="KW-0472">Membrane</keyword>
<evidence type="ECO:0000256" key="12">
    <source>
        <dbReference type="SAM" id="Phobius"/>
    </source>
</evidence>
<dbReference type="FunFam" id="1.20.1250.20:FF:000001">
    <property type="entry name" value="Dicarboxylate MFS transporter"/>
    <property type="match status" value="1"/>
</dbReference>
<dbReference type="SUPFAM" id="SSF103473">
    <property type="entry name" value="MFS general substrate transporter"/>
    <property type="match status" value="1"/>
</dbReference>
<dbReference type="NCBIfam" id="NF007927">
    <property type="entry name" value="PRK10642.1"/>
    <property type="match status" value="1"/>
</dbReference>
<feature type="transmembrane region" description="Helical" evidence="12">
    <location>
        <begin position="430"/>
        <end position="452"/>
    </location>
</feature>
<proteinExistence type="inferred from homology"/>
<keyword evidence="3" id="KW-0813">Transport</keyword>
<dbReference type="InterPro" id="IPR005828">
    <property type="entry name" value="MFS_sugar_transport-like"/>
</dbReference>
<reference evidence="14 15" key="1">
    <citation type="submission" date="2018-05" db="EMBL/GenBank/DDBJ databases">
        <title>Streptomyces venezuelae.</title>
        <authorList>
            <person name="Kim W."/>
            <person name="Lee N."/>
            <person name="Cho B.-K."/>
        </authorList>
    </citation>
    <scope>NUCLEOTIDE SEQUENCE [LARGE SCALE GENOMIC DNA]</scope>
    <source>
        <strain evidence="14 15">ATCC 14585</strain>
    </source>
</reference>
<evidence type="ECO:0000256" key="1">
    <source>
        <dbReference type="ARBA" id="ARBA00004651"/>
    </source>
</evidence>
<evidence type="ECO:0000256" key="8">
    <source>
        <dbReference type="ARBA" id="ARBA00023136"/>
    </source>
</evidence>
<dbReference type="GO" id="GO:0005886">
    <property type="term" value="C:plasma membrane"/>
    <property type="evidence" value="ECO:0007669"/>
    <property type="project" value="UniProtKB-SubCell"/>
</dbReference>
<feature type="region of interest" description="Disordered" evidence="11">
    <location>
        <begin position="485"/>
        <end position="509"/>
    </location>
</feature>
<dbReference type="InterPro" id="IPR020846">
    <property type="entry name" value="MFS_dom"/>
</dbReference>
<feature type="compositionally biased region" description="Basic and acidic residues" evidence="11">
    <location>
        <begin position="1"/>
        <end position="19"/>
    </location>
</feature>
<evidence type="ECO:0000313" key="14">
    <source>
        <dbReference type="EMBL" id="QES44608.1"/>
    </source>
</evidence>
<gene>
    <name evidence="14" type="ORF">DEJ49_29670</name>
</gene>
<evidence type="ECO:0000256" key="9">
    <source>
        <dbReference type="ARBA" id="ARBA00037295"/>
    </source>
</evidence>
<dbReference type="InterPro" id="IPR036259">
    <property type="entry name" value="MFS_trans_sf"/>
</dbReference>
<sequence length="509" mass="54614">MLIDDVHPDGPVCRERVTDRVSAPEAPETPAPPAPEAVARHRALFRAIHRRKNPRLRQTDITVTEEAQVKRAVKATALGNAMEWYDFGVYAYLAVIIGKEFFPSGNDTAQTLSSLATFAAAFLVRPIGGMFFGPLGDRVGRKKILALTMIMMSTATLAIGLIPSYASIGVWAPVLLVLCRMVQGFSTGGEYGGAATFIAEYAPDKRRGFWGSFLEFGTLIGYTVAAVLVTALTAGLSDDAMQSWGWRIPFLVAAPLGLIGLYLRMKLDESPAFQKMEEGGPAAERDKKSFKESFFGQWRAMLLCIALVAAFNITDYMLLSYMPTYLTQLGFGETGGLMSIVIVMLILMALINSVGRLSDRIGRKPVLMAGSIGFFVLAFPAFLLIKQGGTVAVFAGLLILGLSLVCYLGVMSSSLPALFPTDVRYGSLSIGFNISVSLFGGTTPLVVAALIGATGNDLMPAFYTMLAGLVGIIAVAAMKETARKPLEGSPPSVATDEEARELVETQRVS</sequence>
<keyword evidence="7 12" id="KW-1133">Transmembrane helix</keyword>
<feature type="transmembrane region" description="Helical" evidence="12">
    <location>
        <begin position="366"/>
        <end position="385"/>
    </location>
</feature>
<keyword evidence="5 12" id="KW-0812">Transmembrane</keyword>
<feature type="transmembrane region" description="Helical" evidence="12">
    <location>
        <begin position="244"/>
        <end position="263"/>
    </location>
</feature>
<keyword evidence="4" id="KW-1003">Cell membrane</keyword>
<dbReference type="PROSITE" id="PS50850">
    <property type="entry name" value="MFS"/>
    <property type="match status" value="1"/>
</dbReference>
<dbReference type="EMBL" id="CP029191">
    <property type="protein sequence ID" value="QES44608.1"/>
    <property type="molecule type" value="Genomic_DNA"/>
</dbReference>
<dbReference type="GO" id="GO:0015293">
    <property type="term" value="F:symporter activity"/>
    <property type="evidence" value="ECO:0007669"/>
    <property type="project" value="UniProtKB-KW"/>
</dbReference>
<dbReference type="PANTHER" id="PTHR43528:SF1">
    <property type="entry name" value="ALPHA-KETOGLUTARATE PERMEASE"/>
    <property type="match status" value="1"/>
</dbReference>
<feature type="transmembrane region" description="Helical" evidence="12">
    <location>
        <begin position="209"/>
        <end position="232"/>
    </location>
</feature>
<keyword evidence="6" id="KW-0769">Symport</keyword>
<feature type="transmembrane region" description="Helical" evidence="12">
    <location>
        <begin position="300"/>
        <end position="322"/>
    </location>
</feature>
<evidence type="ECO:0000256" key="2">
    <source>
        <dbReference type="ARBA" id="ARBA00008240"/>
    </source>
</evidence>
<accession>A0A5P2CS85</accession>
<comment type="subcellular location">
    <subcellularLocation>
        <location evidence="1">Cell membrane</location>
        <topology evidence="1">Multi-pass membrane protein</topology>
    </subcellularLocation>
</comment>
<feature type="transmembrane region" description="Helical" evidence="12">
    <location>
        <begin position="84"/>
        <end position="102"/>
    </location>
</feature>
<dbReference type="PANTHER" id="PTHR43528">
    <property type="entry name" value="ALPHA-KETOGLUTARATE PERMEASE"/>
    <property type="match status" value="1"/>
</dbReference>
<evidence type="ECO:0000256" key="5">
    <source>
        <dbReference type="ARBA" id="ARBA00022692"/>
    </source>
</evidence>
<dbReference type="AlphaFoldDB" id="A0A5P2CS85"/>
<protein>
    <recommendedName>
        <fullName evidence="10">Putative proline/betaine transporter</fullName>
    </recommendedName>
</protein>
<name>A0A5P2CS85_STRVZ</name>
<evidence type="ECO:0000256" key="4">
    <source>
        <dbReference type="ARBA" id="ARBA00022475"/>
    </source>
</evidence>
<feature type="transmembrane region" description="Helical" evidence="12">
    <location>
        <begin position="334"/>
        <end position="354"/>
    </location>
</feature>
<feature type="transmembrane region" description="Helical" evidence="12">
    <location>
        <begin position="114"/>
        <end position="132"/>
    </location>
</feature>
<evidence type="ECO:0000256" key="11">
    <source>
        <dbReference type="SAM" id="MobiDB-lite"/>
    </source>
</evidence>
<dbReference type="InterPro" id="IPR051084">
    <property type="entry name" value="H+-coupled_symporters"/>
</dbReference>
<evidence type="ECO:0000256" key="10">
    <source>
        <dbReference type="ARBA" id="ARBA00039918"/>
    </source>
</evidence>
<dbReference type="PROSITE" id="PS00217">
    <property type="entry name" value="SUGAR_TRANSPORT_2"/>
    <property type="match status" value="1"/>
</dbReference>
<comment type="similarity">
    <text evidence="2">Belongs to the major facilitator superfamily. Metabolite:H+ Symporter (MHS) family (TC 2.A.1.6) family.</text>
</comment>
<evidence type="ECO:0000259" key="13">
    <source>
        <dbReference type="PROSITE" id="PS50850"/>
    </source>
</evidence>
<feature type="compositionally biased region" description="Basic and acidic residues" evidence="11">
    <location>
        <begin position="500"/>
        <end position="509"/>
    </location>
</feature>
<dbReference type="RefSeq" id="WP_150186936.1">
    <property type="nucleotide sequence ID" value="NZ_CP029191.1"/>
</dbReference>
<evidence type="ECO:0000313" key="15">
    <source>
        <dbReference type="Proteomes" id="UP000324015"/>
    </source>
</evidence>
<dbReference type="CDD" id="cd17366">
    <property type="entry name" value="MFS_ProP"/>
    <property type="match status" value="1"/>
</dbReference>
<feature type="region of interest" description="Disordered" evidence="11">
    <location>
        <begin position="1"/>
        <end position="36"/>
    </location>
</feature>
<feature type="transmembrane region" description="Helical" evidence="12">
    <location>
        <begin position="391"/>
        <end position="410"/>
    </location>
</feature>
<dbReference type="Proteomes" id="UP000324015">
    <property type="component" value="Chromosome"/>
</dbReference>
<dbReference type="Gene3D" id="1.20.1250.20">
    <property type="entry name" value="MFS general substrate transporter like domains"/>
    <property type="match status" value="1"/>
</dbReference>
<feature type="transmembrane region" description="Helical" evidence="12">
    <location>
        <begin position="458"/>
        <end position="478"/>
    </location>
</feature>
<dbReference type="InterPro" id="IPR005829">
    <property type="entry name" value="Sugar_transporter_CS"/>
</dbReference>